<dbReference type="EMBL" id="NIOF01000013">
    <property type="protein sequence ID" value="OWQ85268.1"/>
    <property type="molecule type" value="Genomic_DNA"/>
</dbReference>
<gene>
    <name evidence="1" type="ORF">CDN99_22265</name>
</gene>
<organism evidence="1 2">
    <name type="scientific">Roseateles aquatilis</name>
    <dbReference type="NCBI Taxonomy" id="431061"/>
    <lineage>
        <taxon>Bacteria</taxon>
        <taxon>Pseudomonadati</taxon>
        <taxon>Pseudomonadota</taxon>
        <taxon>Betaproteobacteria</taxon>
        <taxon>Burkholderiales</taxon>
        <taxon>Sphaerotilaceae</taxon>
        <taxon>Roseateles</taxon>
    </lineage>
</organism>
<accession>A0A2D0AM23</accession>
<dbReference type="AlphaFoldDB" id="A0A2D0AM23"/>
<dbReference type="Proteomes" id="UP000197468">
    <property type="component" value="Unassembled WGS sequence"/>
</dbReference>
<proteinExistence type="predicted"/>
<dbReference type="RefSeq" id="WP_088387115.1">
    <property type="nucleotide sequence ID" value="NZ_NIOF01000013.1"/>
</dbReference>
<protein>
    <submittedName>
        <fullName evidence="1">Uncharacterized protein</fullName>
    </submittedName>
</protein>
<sequence length="111" mass="12644">MNRIVDTPAITHDAHAPPMLAAAVQTLDAFDVIPGPYSVTARRQLEAINRLIRRRSERRLARREGKGFWAHDMPEKMLALYSRHPELLEEPPGGADVVTWIREARDDDHRG</sequence>
<keyword evidence="2" id="KW-1185">Reference proteome</keyword>
<reference evidence="1 2" key="1">
    <citation type="journal article" date="2008" name="Int. J. Syst. Evol. Microbiol.">
        <title>Description of Roseateles aquatilis sp. nov. and Roseateles terrae sp. nov., in the class Betaproteobacteria, and emended description of the genus Roseateles.</title>
        <authorList>
            <person name="Gomila M."/>
            <person name="Bowien B."/>
            <person name="Falsen E."/>
            <person name="Moore E.R."/>
            <person name="Lalucat J."/>
        </authorList>
    </citation>
    <scope>NUCLEOTIDE SEQUENCE [LARGE SCALE GENOMIC DNA]</scope>
    <source>
        <strain evidence="1 2">CCUG 48205</strain>
    </source>
</reference>
<evidence type="ECO:0000313" key="2">
    <source>
        <dbReference type="Proteomes" id="UP000197468"/>
    </source>
</evidence>
<name>A0A2D0AM23_9BURK</name>
<comment type="caution">
    <text evidence="1">The sequence shown here is derived from an EMBL/GenBank/DDBJ whole genome shotgun (WGS) entry which is preliminary data.</text>
</comment>
<evidence type="ECO:0000313" key="1">
    <source>
        <dbReference type="EMBL" id="OWQ85268.1"/>
    </source>
</evidence>
<dbReference type="OrthoDB" id="9925134at2"/>